<dbReference type="InterPro" id="IPR052037">
    <property type="entry name" value="LPS_export_LptA"/>
</dbReference>
<feature type="signal peptide" evidence="2">
    <location>
        <begin position="1"/>
        <end position="22"/>
    </location>
</feature>
<dbReference type="Pfam" id="PF03968">
    <property type="entry name" value="LptD_N"/>
    <property type="match status" value="1"/>
</dbReference>
<dbReference type="Proteomes" id="UP000609802">
    <property type="component" value="Unassembled WGS sequence"/>
</dbReference>
<gene>
    <name evidence="4" type="ORF">GCM10016455_25090</name>
</gene>
<evidence type="ECO:0000259" key="3">
    <source>
        <dbReference type="Pfam" id="PF03968"/>
    </source>
</evidence>
<keyword evidence="5" id="KW-1185">Reference proteome</keyword>
<dbReference type="Gene3D" id="2.60.450.10">
    <property type="entry name" value="Lipopolysaccharide (LPS) transport protein A like domain"/>
    <property type="match status" value="1"/>
</dbReference>
<keyword evidence="1 2" id="KW-0732">Signal</keyword>
<accession>A0ABQ3J6J2</accession>
<feature type="domain" description="Organic solvent tolerance-like N-terminal" evidence="3">
    <location>
        <begin position="40"/>
        <end position="148"/>
    </location>
</feature>
<dbReference type="PANTHER" id="PTHR36504:SF1">
    <property type="entry name" value="LIPOPOLYSACCHARIDE EXPORT SYSTEM PROTEIN LPTA"/>
    <property type="match status" value="1"/>
</dbReference>
<evidence type="ECO:0000256" key="2">
    <source>
        <dbReference type="SAM" id="SignalP"/>
    </source>
</evidence>
<feature type="chain" id="PRO_5046182356" evidence="2">
    <location>
        <begin position="23"/>
        <end position="165"/>
    </location>
</feature>
<proteinExistence type="predicted"/>
<sequence>MTRSARIAACLLALVLPIAAHAQAQVAFGGLKHDSSLPVEISADLLQVDQSDGSATFSGNVQIGQGAMRLTAGKVRVEYATGDDTTGEISRLLASDGVTLVNGAEAAEAREAIYTIDSGVIVMTGDVILTQGQNALSSEKLTVNLQSGTGTMDGRVKSIIQTGAD</sequence>
<evidence type="ECO:0000313" key="4">
    <source>
        <dbReference type="EMBL" id="GHF02801.1"/>
    </source>
</evidence>
<comment type="caution">
    <text evidence="4">The sequence shown here is derived from an EMBL/GenBank/DDBJ whole genome shotgun (WGS) entry which is preliminary data.</text>
</comment>
<organism evidence="4 5">
    <name type="scientific">Aliiroseovarius zhejiangensis</name>
    <dbReference type="NCBI Taxonomy" id="1632025"/>
    <lineage>
        <taxon>Bacteria</taxon>
        <taxon>Pseudomonadati</taxon>
        <taxon>Pseudomonadota</taxon>
        <taxon>Alphaproteobacteria</taxon>
        <taxon>Rhodobacterales</taxon>
        <taxon>Paracoccaceae</taxon>
        <taxon>Aliiroseovarius</taxon>
    </lineage>
</organism>
<protein>
    <submittedName>
        <fullName evidence="4">Organic solvent tolerance protein OstA</fullName>
    </submittedName>
</protein>
<dbReference type="InterPro" id="IPR005653">
    <property type="entry name" value="OstA-like_N"/>
</dbReference>
<dbReference type="PANTHER" id="PTHR36504">
    <property type="entry name" value="LIPOPOLYSACCHARIDE EXPORT SYSTEM PROTEIN LPTA"/>
    <property type="match status" value="1"/>
</dbReference>
<dbReference type="RefSeq" id="WP_191286882.1">
    <property type="nucleotide sequence ID" value="NZ_BNCH01000005.1"/>
</dbReference>
<dbReference type="EMBL" id="BNCH01000005">
    <property type="protein sequence ID" value="GHF02801.1"/>
    <property type="molecule type" value="Genomic_DNA"/>
</dbReference>
<name>A0ABQ3J6J2_9RHOB</name>
<evidence type="ECO:0000313" key="5">
    <source>
        <dbReference type="Proteomes" id="UP000609802"/>
    </source>
</evidence>
<reference evidence="5" key="1">
    <citation type="journal article" date="2019" name="Int. J. Syst. Evol. Microbiol.">
        <title>The Global Catalogue of Microorganisms (GCM) 10K type strain sequencing project: providing services to taxonomists for standard genome sequencing and annotation.</title>
        <authorList>
            <consortium name="The Broad Institute Genomics Platform"/>
            <consortium name="The Broad Institute Genome Sequencing Center for Infectious Disease"/>
            <person name="Wu L."/>
            <person name="Ma J."/>
        </authorList>
    </citation>
    <scope>NUCLEOTIDE SEQUENCE [LARGE SCALE GENOMIC DNA]</scope>
    <source>
        <strain evidence="5">KCTC 42443</strain>
    </source>
</reference>
<evidence type="ECO:0000256" key="1">
    <source>
        <dbReference type="ARBA" id="ARBA00022729"/>
    </source>
</evidence>